<dbReference type="EMBL" id="BEZZ01000276">
    <property type="protein sequence ID" value="GCC29993.1"/>
    <property type="molecule type" value="Genomic_DNA"/>
</dbReference>
<comment type="caution">
    <text evidence="2">The sequence shown here is derived from an EMBL/GenBank/DDBJ whole genome shotgun (WGS) entry which is preliminary data.</text>
</comment>
<keyword evidence="3" id="KW-1185">Reference proteome</keyword>
<accession>A0A401SI15</accession>
<reference evidence="2 3" key="1">
    <citation type="journal article" date="2018" name="Nat. Ecol. Evol.">
        <title>Shark genomes provide insights into elasmobranch evolution and the origin of vertebrates.</title>
        <authorList>
            <person name="Hara Y"/>
            <person name="Yamaguchi K"/>
            <person name="Onimaru K"/>
            <person name="Kadota M"/>
            <person name="Koyanagi M"/>
            <person name="Keeley SD"/>
            <person name="Tatsumi K"/>
            <person name="Tanaka K"/>
            <person name="Motone F"/>
            <person name="Kageyama Y"/>
            <person name="Nozu R"/>
            <person name="Adachi N"/>
            <person name="Nishimura O"/>
            <person name="Nakagawa R"/>
            <person name="Tanegashima C"/>
            <person name="Kiyatake I"/>
            <person name="Matsumoto R"/>
            <person name="Murakumo K"/>
            <person name="Nishida K"/>
            <person name="Terakita A"/>
            <person name="Kuratani S"/>
            <person name="Sato K"/>
            <person name="Hyodo S Kuraku.S."/>
        </authorList>
    </citation>
    <scope>NUCLEOTIDE SEQUENCE [LARGE SCALE GENOMIC DNA]</scope>
</reference>
<evidence type="ECO:0000256" key="1">
    <source>
        <dbReference type="SAM" id="MobiDB-lite"/>
    </source>
</evidence>
<evidence type="ECO:0000313" key="2">
    <source>
        <dbReference type="EMBL" id="GCC29993.1"/>
    </source>
</evidence>
<sequence>MGSPSPAERGSSKRGSDKPDKSPLVPGQQPDLASPWNGHLFLWDWARRPARMGDGALLSRDRSRSR</sequence>
<organism evidence="2 3">
    <name type="scientific">Chiloscyllium punctatum</name>
    <name type="common">Brownbanded bambooshark</name>
    <name type="synonym">Hemiscyllium punctatum</name>
    <dbReference type="NCBI Taxonomy" id="137246"/>
    <lineage>
        <taxon>Eukaryota</taxon>
        <taxon>Metazoa</taxon>
        <taxon>Chordata</taxon>
        <taxon>Craniata</taxon>
        <taxon>Vertebrata</taxon>
        <taxon>Chondrichthyes</taxon>
        <taxon>Elasmobranchii</taxon>
        <taxon>Galeomorphii</taxon>
        <taxon>Galeoidea</taxon>
        <taxon>Orectolobiformes</taxon>
        <taxon>Hemiscylliidae</taxon>
        <taxon>Chiloscyllium</taxon>
    </lineage>
</organism>
<protein>
    <submittedName>
        <fullName evidence="2">Uncharacterized protein</fullName>
    </submittedName>
</protein>
<proteinExistence type="predicted"/>
<evidence type="ECO:0000313" key="3">
    <source>
        <dbReference type="Proteomes" id="UP000287033"/>
    </source>
</evidence>
<feature type="region of interest" description="Disordered" evidence="1">
    <location>
        <begin position="1"/>
        <end position="36"/>
    </location>
</feature>
<feature type="compositionally biased region" description="Basic and acidic residues" evidence="1">
    <location>
        <begin position="10"/>
        <end position="21"/>
    </location>
</feature>
<dbReference type="AlphaFoldDB" id="A0A401SI15"/>
<name>A0A401SI15_CHIPU</name>
<gene>
    <name evidence="2" type="ORF">chiPu_0008437</name>
</gene>
<dbReference type="Proteomes" id="UP000287033">
    <property type="component" value="Unassembled WGS sequence"/>
</dbReference>